<evidence type="ECO:0000256" key="3">
    <source>
        <dbReference type="ARBA" id="ARBA00023136"/>
    </source>
</evidence>
<gene>
    <name evidence="8" type="primary">ompA_1</name>
    <name evidence="8" type="ORF">GAK33_04135</name>
</gene>
<evidence type="ECO:0000256" key="5">
    <source>
        <dbReference type="PROSITE-ProRule" id="PRU00473"/>
    </source>
</evidence>
<reference evidence="9" key="1">
    <citation type="journal article" date="2020" name="MBio">
        <title>Horizontal gene transfer to a defensive symbiont with a reduced genome amongst a multipartite beetle microbiome.</title>
        <authorList>
            <person name="Waterworth S.C."/>
            <person name="Florez L.V."/>
            <person name="Rees E.R."/>
            <person name="Hertweck C."/>
            <person name="Kaltenpoth M."/>
            <person name="Kwan J.C."/>
        </authorList>
    </citation>
    <scope>NUCLEOTIDE SEQUENCE [LARGE SCALE GENOMIC DNA]</scope>
</reference>
<dbReference type="PROSITE" id="PS51123">
    <property type="entry name" value="OMPA_2"/>
    <property type="match status" value="1"/>
</dbReference>
<feature type="signal peptide" evidence="6">
    <location>
        <begin position="1"/>
        <end position="30"/>
    </location>
</feature>
<dbReference type="RefSeq" id="WP_278648144.1">
    <property type="nucleotide sequence ID" value="NZ_WNDV01000013.1"/>
</dbReference>
<dbReference type="InterPro" id="IPR036737">
    <property type="entry name" value="OmpA-like_sf"/>
</dbReference>
<dbReference type="Pfam" id="PF04355">
    <property type="entry name" value="BamE"/>
    <property type="match status" value="1"/>
</dbReference>
<dbReference type="EMBL" id="WNDV01000013">
    <property type="protein sequence ID" value="KAF1036132.1"/>
    <property type="molecule type" value="Genomic_DNA"/>
</dbReference>
<keyword evidence="2 6" id="KW-0732">Signal</keyword>
<dbReference type="InterPro" id="IPR037873">
    <property type="entry name" value="BamE-like"/>
</dbReference>
<dbReference type="CDD" id="cd07185">
    <property type="entry name" value="OmpA_C-like"/>
    <property type="match status" value="1"/>
</dbReference>
<evidence type="ECO:0000256" key="2">
    <source>
        <dbReference type="ARBA" id="ARBA00022729"/>
    </source>
</evidence>
<keyword evidence="3 5" id="KW-0472">Membrane</keyword>
<dbReference type="Proteomes" id="UP000467522">
    <property type="component" value="Unassembled WGS sequence"/>
</dbReference>
<organism evidence="8 9">
    <name type="scientific">Burkholderia lata (strain ATCC 17760 / DSM 23089 / LMG 22485 / NCIMB 9086 / R18194 / 383)</name>
    <dbReference type="NCBI Taxonomy" id="482957"/>
    <lineage>
        <taxon>Bacteria</taxon>
        <taxon>Pseudomonadati</taxon>
        <taxon>Pseudomonadota</taxon>
        <taxon>Betaproteobacteria</taxon>
        <taxon>Burkholderiales</taxon>
        <taxon>Burkholderiaceae</taxon>
        <taxon>Burkholderia</taxon>
        <taxon>Burkholderia cepacia complex</taxon>
    </lineage>
</organism>
<dbReference type="InterPro" id="IPR006664">
    <property type="entry name" value="OMP_bac"/>
</dbReference>
<evidence type="ECO:0000313" key="9">
    <source>
        <dbReference type="Proteomes" id="UP000467522"/>
    </source>
</evidence>
<name>A0A833PND4_BURL3</name>
<dbReference type="GO" id="GO:0009279">
    <property type="term" value="C:cell outer membrane"/>
    <property type="evidence" value="ECO:0007669"/>
    <property type="project" value="UniProtKB-SubCell"/>
</dbReference>
<dbReference type="PROSITE" id="PS51257">
    <property type="entry name" value="PROKAR_LIPOPROTEIN"/>
    <property type="match status" value="1"/>
</dbReference>
<evidence type="ECO:0000256" key="1">
    <source>
        <dbReference type="ARBA" id="ARBA00004442"/>
    </source>
</evidence>
<dbReference type="PRINTS" id="PR01021">
    <property type="entry name" value="OMPADOMAIN"/>
</dbReference>
<dbReference type="PANTHER" id="PTHR30329:SF21">
    <property type="entry name" value="LIPOPROTEIN YIAD-RELATED"/>
    <property type="match status" value="1"/>
</dbReference>
<proteinExistence type="predicted"/>
<keyword evidence="4" id="KW-0998">Cell outer membrane</keyword>
<sequence>MKMQYSSRFARIFRVSRLALVVLTTSAVLAACGTSHLSNIDPNGHLEANSTPVFPKIEDNHWQPEGTFPNLDNLRRVAPGLTKSELYDLLGRPHFAEGEFNVREWDYVLNFRTGKGNEYITCQYKILFDRNKIAQAFYWKPEACADQLKPKADTPPAIPADVPRKVTLSADALFAFDRSDLGNMQGEGRQKLDRLGEQLRRMKTLKQVQIVGYTDRLGSDAHNVTLSQSRASTVRNYLVQRGVPSNLIDARGMGSADPVVTCDRTSRQALIDCLQPNRRVEILIDGED</sequence>
<dbReference type="InterPro" id="IPR007450">
    <property type="entry name" value="BamE_dom"/>
</dbReference>
<dbReference type="InterPro" id="IPR006665">
    <property type="entry name" value="OmpA-like"/>
</dbReference>
<dbReference type="PANTHER" id="PTHR30329">
    <property type="entry name" value="STATOR ELEMENT OF FLAGELLAR MOTOR COMPLEX"/>
    <property type="match status" value="1"/>
</dbReference>
<accession>A0A833PND4</accession>
<comment type="caution">
    <text evidence="8">The sequence shown here is derived from an EMBL/GenBank/DDBJ whole genome shotgun (WGS) entry which is preliminary data.</text>
</comment>
<comment type="subcellular location">
    <subcellularLocation>
        <location evidence="1">Cell outer membrane</location>
    </subcellularLocation>
</comment>
<dbReference type="InterPro" id="IPR050330">
    <property type="entry name" value="Bact_OuterMem_StrucFunc"/>
</dbReference>
<dbReference type="SUPFAM" id="SSF103088">
    <property type="entry name" value="OmpA-like"/>
    <property type="match status" value="1"/>
</dbReference>
<evidence type="ECO:0000256" key="6">
    <source>
        <dbReference type="SAM" id="SignalP"/>
    </source>
</evidence>
<evidence type="ECO:0000259" key="7">
    <source>
        <dbReference type="PROSITE" id="PS51123"/>
    </source>
</evidence>
<feature type="chain" id="PRO_5033047613" evidence="6">
    <location>
        <begin position="31"/>
        <end position="288"/>
    </location>
</feature>
<dbReference type="Gene3D" id="3.30.1330.60">
    <property type="entry name" value="OmpA-like domain"/>
    <property type="match status" value="1"/>
</dbReference>
<feature type="domain" description="OmpA-like" evidence="7">
    <location>
        <begin position="161"/>
        <end position="288"/>
    </location>
</feature>
<evidence type="ECO:0000256" key="4">
    <source>
        <dbReference type="ARBA" id="ARBA00023237"/>
    </source>
</evidence>
<evidence type="ECO:0000313" key="8">
    <source>
        <dbReference type="EMBL" id="KAF1036132.1"/>
    </source>
</evidence>
<dbReference type="Pfam" id="PF00691">
    <property type="entry name" value="OmpA"/>
    <property type="match status" value="1"/>
</dbReference>
<protein>
    <submittedName>
        <fullName evidence="8">Outer membrane protein P5</fullName>
    </submittedName>
</protein>
<dbReference type="Gene3D" id="3.30.1450.10">
    <property type="match status" value="1"/>
</dbReference>
<dbReference type="AlphaFoldDB" id="A0A833PND4"/>